<evidence type="ECO:0000259" key="2">
    <source>
        <dbReference type="PROSITE" id="PS50883"/>
    </source>
</evidence>
<dbReference type="Proteomes" id="UP000305675">
    <property type="component" value="Unassembled WGS sequence"/>
</dbReference>
<evidence type="ECO:0000256" key="1">
    <source>
        <dbReference type="SAM" id="Coils"/>
    </source>
</evidence>
<dbReference type="SMART" id="SM00065">
    <property type="entry name" value="GAF"/>
    <property type="match status" value="1"/>
</dbReference>
<dbReference type="SUPFAM" id="SSF55781">
    <property type="entry name" value="GAF domain-like"/>
    <property type="match status" value="1"/>
</dbReference>
<dbReference type="Pfam" id="PF13185">
    <property type="entry name" value="GAF_2"/>
    <property type="match status" value="1"/>
</dbReference>
<dbReference type="SUPFAM" id="SSF141868">
    <property type="entry name" value="EAL domain-like"/>
    <property type="match status" value="1"/>
</dbReference>
<dbReference type="InterPro" id="IPR052155">
    <property type="entry name" value="Biofilm_reg_signaling"/>
</dbReference>
<feature type="coiled-coil region" evidence="1">
    <location>
        <begin position="156"/>
        <end position="183"/>
    </location>
</feature>
<dbReference type="InterPro" id="IPR043128">
    <property type="entry name" value="Rev_trsase/Diguanyl_cyclase"/>
</dbReference>
<dbReference type="InterPro" id="IPR029787">
    <property type="entry name" value="Nucleotide_cyclase"/>
</dbReference>
<dbReference type="PANTHER" id="PTHR44757:SF2">
    <property type="entry name" value="BIOFILM ARCHITECTURE MAINTENANCE PROTEIN MBAA"/>
    <property type="match status" value="1"/>
</dbReference>
<dbReference type="CDD" id="cd01948">
    <property type="entry name" value="EAL"/>
    <property type="match status" value="1"/>
</dbReference>
<dbReference type="RefSeq" id="WP_136864022.1">
    <property type="nucleotide sequence ID" value="NZ_SWCJ01000011.1"/>
</dbReference>
<dbReference type="OrthoDB" id="9804951at2"/>
<dbReference type="NCBIfam" id="TIGR00254">
    <property type="entry name" value="GGDEF"/>
    <property type="match status" value="1"/>
</dbReference>
<dbReference type="Pfam" id="PF00990">
    <property type="entry name" value="GGDEF"/>
    <property type="match status" value="1"/>
</dbReference>
<dbReference type="EMBL" id="SWCJ01000011">
    <property type="protein sequence ID" value="TKB53662.1"/>
    <property type="molecule type" value="Genomic_DNA"/>
</dbReference>
<sequence length="816" mass="93149">MPPIAANTNDLFAVIAQITDPERDLKAALGHLHLWLADTLGKIELVITNGDQDRVVYNASIYSEAQIFAAGGLHRYLSKGQSGINFGQAQMMERIVNRQLDLDHPTPNSWLALPWGGVRLDRGAIMVFSDRTTKFPPEQFSLMETVADALEQAFSSRHARQELLKLKQQQQQVNQQLQQQQNLLSVQHQIALLSGNPLPLNELCRQFHEQFKALLPCHNFYVALLSQDDKWIEFPYIIDQYQPLLTKRRQLGDGITEYLLRTQKPLLLNQQQRQALVDNGEATQMGHPAKSWMGAPLFSDDNVIGAVVIQDYQQEQRYSEQDLKMLSYLAHHIANVLIIRQAHKALSDNQQALEGAVNERTLALQHEIAERRRIESQLRHDNLHDHLTGLPNRALLLQRLEQLFARQKRDPSYQYALLYLDLDRFKMVNDSLGHLTGDNLLTQVSARLKRCLRGTDTVARLGGDEFAIILDNVHTNDDAKTTANRIHKMLSQPFLINKEEIYSGASIGIAYCDENYESPQAILRDADVAMYQSKARGGQPIVFSAAMRKEAQRRLRLETELTRAIEQQQFVVHYQPVWRLDSKQLVGFEALVRWNHPERGLLMPVQFIEVMEETKQILELDRWVMQHACRQFAHWQKKYPRMSEISISVNLSSEWFSRQNSLDIINTTLKQSGLPAKSLRLEITERSLLGQHEQATIILHQIRRLGVRLAMDDFGTGYSSLNYLHRLPLDIVKIDRSFTSQIHVEQRAKDVVQAIVHLASALNMKVNAEGIDNIQQIEILREMGCDFGQGFQLGKPMPSERVPQFVSGKTAAADAV</sequence>
<comment type="caution">
    <text evidence="4">The sequence shown here is derived from an EMBL/GenBank/DDBJ whole genome shotgun (WGS) entry which is preliminary data.</text>
</comment>
<dbReference type="InterPro" id="IPR003018">
    <property type="entry name" value="GAF"/>
</dbReference>
<feature type="domain" description="EAL" evidence="2">
    <location>
        <begin position="554"/>
        <end position="810"/>
    </location>
</feature>
<dbReference type="SMART" id="SM00267">
    <property type="entry name" value="GGDEF"/>
    <property type="match status" value="1"/>
</dbReference>
<dbReference type="InterPro" id="IPR001633">
    <property type="entry name" value="EAL_dom"/>
</dbReference>
<evidence type="ECO:0000259" key="3">
    <source>
        <dbReference type="PROSITE" id="PS50887"/>
    </source>
</evidence>
<feature type="domain" description="GGDEF" evidence="3">
    <location>
        <begin position="413"/>
        <end position="546"/>
    </location>
</feature>
<dbReference type="InterPro" id="IPR000160">
    <property type="entry name" value="GGDEF_dom"/>
</dbReference>
<dbReference type="InterPro" id="IPR035919">
    <property type="entry name" value="EAL_sf"/>
</dbReference>
<evidence type="ECO:0000313" key="5">
    <source>
        <dbReference type="Proteomes" id="UP000305675"/>
    </source>
</evidence>
<dbReference type="Gene3D" id="3.30.450.40">
    <property type="match status" value="1"/>
</dbReference>
<dbReference type="Gene3D" id="3.30.70.270">
    <property type="match status" value="1"/>
</dbReference>
<dbReference type="PROSITE" id="PS50883">
    <property type="entry name" value="EAL"/>
    <property type="match status" value="1"/>
</dbReference>
<name>A0A4U1BM72_9GAMM</name>
<keyword evidence="5" id="KW-1185">Reference proteome</keyword>
<evidence type="ECO:0000313" key="4">
    <source>
        <dbReference type="EMBL" id="TKB53662.1"/>
    </source>
</evidence>
<keyword evidence="1" id="KW-0175">Coiled coil</keyword>
<accession>A0A4U1BM72</accession>
<proteinExistence type="predicted"/>
<dbReference type="PROSITE" id="PS50887">
    <property type="entry name" value="GGDEF"/>
    <property type="match status" value="1"/>
</dbReference>
<dbReference type="InterPro" id="IPR029016">
    <property type="entry name" value="GAF-like_dom_sf"/>
</dbReference>
<dbReference type="AlphaFoldDB" id="A0A4U1BM72"/>
<gene>
    <name evidence="4" type="ORF">FCL42_13875</name>
</gene>
<dbReference type="Pfam" id="PF00563">
    <property type="entry name" value="EAL"/>
    <property type="match status" value="1"/>
</dbReference>
<reference evidence="4 5" key="1">
    <citation type="submission" date="2019-04" db="EMBL/GenBank/DDBJ databases">
        <authorList>
            <person name="Hwang J.C."/>
        </authorList>
    </citation>
    <scope>NUCLEOTIDE SEQUENCE [LARGE SCALE GENOMIC DNA]</scope>
    <source>
        <strain evidence="4 5">IMCC35002</strain>
    </source>
</reference>
<organism evidence="4 5">
    <name type="scientific">Ferrimonas aestuarii</name>
    <dbReference type="NCBI Taxonomy" id="2569539"/>
    <lineage>
        <taxon>Bacteria</taxon>
        <taxon>Pseudomonadati</taxon>
        <taxon>Pseudomonadota</taxon>
        <taxon>Gammaproteobacteria</taxon>
        <taxon>Alteromonadales</taxon>
        <taxon>Ferrimonadaceae</taxon>
        <taxon>Ferrimonas</taxon>
    </lineage>
</organism>
<protein>
    <submittedName>
        <fullName evidence="4">EAL domain-containing protein</fullName>
    </submittedName>
</protein>
<dbReference type="PANTHER" id="PTHR44757">
    <property type="entry name" value="DIGUANYLATE CYCLASE DGCP"/>
    <property type="match status" value="1"/>
</dbReference>
<dbReference type="CDD" id="cd01949">
    <property type="entry name" value="GGDEF"/>
    <property type="match status" value="1"/>
</dbReference>
<dbReference type="SMART" id="SM00052">
    <property type="entry name" value="EAL"/>
    <property type="match status" value="1"/>
</dbReference>
<dbReference type="Gene3D" id="3.20.20.450">
    <property type="entry name" value="EAL domain"/>
    <property type="match status" value="1"/>
</dbReference>
<dbReference type="SUPFAM" id="SSF55073">
    <property type="entry name" value="Nucleotide cyclase"/>
    <property type="match status" value="1"/>
</dbReference>